<feature type="transmembrane region" description="Helical" evidence="1">
    <location>
        <begin position="46"/>
        <end position="63"/>
    </location>
</feature>
<keyword evidence="3" id="KW-1185">Reference proteome</keyword>
<accession>A0A7D7R9Q7</accession>
<dbReference type="RefSeq" id="WP_182092000.1">
    <property type="nucleotide sequence ID" value="NZ_CP059540.1"/>
</dbReference>
<dbReference type="EMBL" id="CP059540">
    <property type="protein sequence ID" value="QMT17298.1"/>
    <property type="molecule type" value="Genomic_DNA"/>
</dbReference>
<reference evidence="2 3" key="1">
    <citation type="submission" date="2020-07" db="EMBL/GenBank/DDBJ databases">
        <title>Screening of a cold-adapted Planococcus bacterium producing protease in traditional shrimp paste and protease identification by genome sequencing.</title>
        <authorList>
            <person name="Gao R."/>
            <person name="Leng W."/>
            <person name="Chu Q."/>
            <person name="Wu X."/>
            <person name="Liu H."/>
            <person name="Li X."/>
        </authorList>
    </citation>
    <scope>NUCLEOTIDE SEQUENCE [LARGE SCALE GENOMIC DNA]</scope>
    <source>
        <strain evidence="2 3">XJ11</strain>
    </source>
</reference>
<dbReference type="KEGG" id="pdec:H1Q58_15295"/>
<dbReference type="NCBIfam" id="TIGR04104">
    <property type="entry name" value="cxxc_20_cxxc"/>
    <property type="match status" value="1"/>
</dbReference>
<organism evidence="2 3">
    <name type="scientific">Planococcus maritimus</name>
    <dbReference type="NCBI Taxonomy" id="192421"/>
    <lineage>
        <taxon>Bacteria</taxon>
        <taxon>Bacillati</taxon>
        <taxon>Bacillota</taxon>
        <taxon>Bacilli</taxon>
        <taxon>Bacillales</taxon>
        <taxon>Caryophanaceae</taxon>
        <taxon>Planococcus</taxon>
    </lineage>
</organism>
<keyword evidence="1" id="KW-1133">Transmembrane helix</keyword>
<keyword evidence="1" id="KW-0812">Transmembrane</keyword>
<evidence type="ECO:0000313" key="3">
    <source>
        <dbReference type="Proteomes" id="UP000514716"/>
    </source>
</evidence>
<protein>
    <recommendedName>
        <fullName evidence="4">Cxxc_20_cxxc protein</fullName>
    </recommendedName>
</protein>
<dbReference type="InterPro" id="IPR026369">
    <property type="entry name" value="CxxC_20_CxxC"/>
</dbReference>
<evidence type="ECO:0000313" key="2">
    <source>
        <dbReference type="EMBL" id="QMT17298.1"/>
    </source>
</evidence>
<gene>
    <name evidence="2" type="ORF">H1Q58_15295</name>
</gene>
<evidence type="ECO:0000256" key="1">
    <source>
        <dbReference type="SAM" id="Phobius"/>
    </source>
</evidence>
<dbReference type="Proteomes" id="UP000514716">
    <property type="component" value="Chromosome"/>
</dbReference>
<proteinExistence type="predicted"/>
<evidence type="ECO:0008006" key="4">
    <source>
        <dbReference type="Google" id="ProtNLM"/>
    </source>
</evidence>
<keyword evidence="1" id="KW-0472">Membrane</keyword>
<dbReference type="AlphaFoldDB" id="A0A7D7R9Q7"/>
<sequence>MPSCQNCQKQWSWKQMARKMFTLDTGMICPHCGKKQFLTTASKKRAGLLNFLTPLVMLFGVLFNLPLSIILTLIVTSGIVVFAVYPFLVEFTDEEQALW</sequence>
<name>A0A7D7R9Q7_PLAMR</name>
<feature type="transmembrane region" description="Helical" evidence="1">
    <location>
        <begin position="69"/>
        <end position="89"/>
    </location>
</feature>